<evidence type="ECO:0000313" key="1">
    <source>
        <dbReference type="EMBL" id="MBD5778891.1"/>
    </source>
</evidence>
<name>A0A927IG83_9BACT</name>
<evidence type="ECO:0008006" key="3">
    <source>
        <dbReference type="Google" id="ProtNLM"/>
    </source>
</evidence>
<accession>A0A927IG83</accession>
<protein>
    <recommendedName>
        <fullName evidence="3">Lipoprotein</fullName>
    </recommendedName>
</protein>
<comment type="caution">
    <text evidence="1">The sequence shown here is derived from an EMBL/GenBank/DDBJ whole genome shotgun (WGS) entry which is preliminary data.</text>
</comment>
<organism evidence="1 2">
    <name type="scientific">Pelagicoccus enzymogenes</name>
    <dbReference type="NCBI Taxonomy" id="2773457"/>
    <lineage>
        <taxon>Bacteria</taxon>
        <taxon>Pseudomonadati</taxon>
        <taxon>Verrucomicrobiota</taxon>
        <taxon>Opitutia</taxon>
        <taxon>Puniceicoccales</taxon>
        <taxon>Pelagicoccaceae</taxon>
        <taxon>Pelagicoccus</taxon>
    </lineage>
</organism>
<reference evidence="1" key="1">
    <citation type="submission" date="2020-09" db="EMBL/GenBank/DDBJ databases">
        <title>Pelagicoccus enzymogenes sp. nov. with an EPS production, isolated from marine sediment.</title>
        <authorList>
            <person name="Feng X."/>
        </authorList>
    </citation>
    <scope>NUCLEOTIDE SEQUENCE</scope>
    <source>
        <strain evidence="1">NFK12</strain>
    </source>
</reference>
<dbReference type="RefSeq" id="WP_191616018.1">
    <property type="nucleotide sequence ID" value="NZ_JACYFG010000006.1"/>
</dbReference>
<dbReference type="Proteomes" id="UP000622317">
    <property type="component" value="Unassembled WGS sequence"/>
</dbReference>
<keyword evidence="2" id="KW-1185">Reference proteome</keyword>
<dbReference type="EMBL" id="JACYFG010000006">
    <property type="protein sequence ID" value="MBD5778891.1"/>
    <property type="molecule type" value="Genomic_DNA"/>
</dbReference>
<evidence type="ECO:0000313" key="2">
    <source>
        <dbReference type="Proteomes" id="UP000622317"/>
    </source>
</evidence>
<dbReference type="PROSITE" id="PS51257">
    <property type="entry name" value="PROKAR_LIPOPROTEIN"/>
    <property type="match status" value="1"/>
</dbReference>
<sequence length="375" mass="41416">MKFLKADPQTPFFTAVLILCGLILLSGCETGESAFKQGDFAEAARVSADRLARKPDNEKAAAIFLRAYPQARAEWLGRARQAEENASDPFRWERALSAYEVLQGLSTRAALTPFAGQSGIEVVYYHAEIESARAKAAESRIQFADALMEDDDLYRAREAYDHYLVAMRFAGERDDIVQKAEDARRAGTLLVGIDPVRAQGHSLNPGSMMAALVHELEAHGPHGFVAFVPSSELGETKAHQYLELSIGELVANRHEAEIGQTAFQRVLNASVQDAEPVEVKAKVFRREKRIELACPARVRVFEGAAWEVALNRELPGKSSWAVQWDVLQGDRRAVTGQELQLSEPPDPEHAELMQQLAEALAVQARDALASYYRAG</sequence>
<gene>
    <name evidence="1" type="ORF">IEN85_05260</name>
</gene>
<dbReference type="AlphaFoldDB" id="A0A927IG83"/>
<proteinExistence type="predicted"/>